<proteinExistence type="predicted"/>
<dbReference type="AlphaFoldDB" id="A0A426QFY4"/>
<protein>
    <submittedName>
        <fullName evidence="2">PilZ domain-containing protein</fullName>
    </submittedName>
</protein>
<reference evidence="2 3" key="1">
    <citation type="journal article" date="2010" name="Int. J. Syst. Evol. Microbiol.">
        <title>Thiohalobacter thiocyanaticus gen. nov., sp. nov., a moderately halophilic, sulfur-oxidizing gammaproteobacterium from hypersaline lakes, that utilizes thiocyanate.</title>
        <authorList>
            <person name="Sorokin D.Y."/>
            <person name="Kovaleva O.L."/>
            <person name="Tourova T.P."/>
            <person name="Muyzer G."/>
        </authorList>
    </citation>
    <scope>NUCLEOTIDE SEQUENCE [LARGE SCALE GENOMIC DNA]</scope>
    <source>
        <strain evidence="2 3">Hrh1</strain>
    </source>
</reference>
<organism evidence="2 3">
    <name type="scientific">Thiohalobacter thiocyanaticus</name>
    <dbReference type="NCBI Taxonomy" id="585455"/>
    <lineage>
        <taxon>Bacteria</taxon>
        <taxon>Pseudomonadati</taxon>
        <taxon>Pseudomonadota</taxon>
        <taxon>Gammaproteobacteria</taxon>
        <taxon>Thiohalobacterales</taxon>
        <taxon>Thiohalobacteraceae</taxon>
        <taxon>Thiohalobacter</taxon>
    </lineage>
</organism>
<dbReference type="Gene3D" id="2.40.10.220">
    <property type="entry name" value="predicted glycosyltransferase like domains"/>
    <property type="match status" value="1"/>
</dbReference>
<gene>
    <name evidence="2" type="ORF">D6C00_00750</name>
</gene>
<evidence type="ECO:0000313" key="3">
    <source>
        <dbReference type="Proteomes" id="UP000287798"/>
    </source>
</evidence>
<name>A0A426QFY4_9GAMM</name>
<keyword evidence="3" id="KW-1185">Reference proteome</keyword>
<evidence type="ECO:0000313" key="2">
    <source>
        <dbReference type="EMBL" id="RRQ20654.1"/>
    </source>
</evidence>
<dbReference type="RefSeq" id="WP_125179866.1">
    <property type="nucleotide sequence ID" value="NZ_QZMU01000001.1"/>
</dbReference>
<sequence length="111" mass="12278">MKEKRQHARKSVPGGVRVRDVNTGRELGTLLNLSPSGMMVFTEQPVPANAVYQCELDLGTAVQDEAGPLRFGVESLWCQPSEQPGAWWVGLRIIDIESGHSASLERYLDEL</sequence>
<dbReference type="EMBL" id="QZMU01000001">
    <property type="protein sequence ID" value="RRQ20654.1"/>
    <property type="molecule type" value="Genomic_DNA"/>
</dbReference>
<dbReference type="GO" id="GO:0035438">
    <property type="term" value="F:cyclic-di-GMP binding"/>
    <property type="evidence" value="ECO:0007669"/>
    <property type="project" value="InterPro"/>
</dbReference>
<comment type="caution">
    <text evidence="2">The sequence shown here is derived from an EMBL/GenBank/DDBJ whole genome shotgun (WGS) entry which is preliminary data.</text>
</comment>
<dbReference type="SUPFAM" id="SSF141371">
    <property type="entry name" value="PilZ domain-like"/>
    <property type="match status" value="1"/>
</dbReference>
<accession>A0A426QFY4</accession>
<feature type="domain" description="PilZ" evidence="1">
    <location>
        <begin position="3"/>
        <end position="109"/>
    </location>
</feature>
<dbReference type="Pfam" id="PF07238">
    <property type="entry name" value="PilZ"/>
    <property type="match status" value="1"/>
</dbReference>
<evidence type="ECO:0000259" key="1">
    <source>
        <dbReference type="Pfam" id="PF07238"/>
    </source>
</evidence>
<dbReference type="OrthoDB" id="6199437at2"/>
<dbReference type="InterPro" id="IPR009875">
    <property type="entry name" value="PilZ_domain"/>
</dbReference>
<dbReference type="Proteomes" id="UP000287798">
    <property type="component" value="Unassembled WGS sequence"/>
</dbReference>